<dbReference type="Proteomes" id="UP000269883">
    <property type="component" value="Chromosome"/>
</dbReference>
<proteinExistence type="predicted"/>
<dbReference type="AlphaFoldDB" id="A0A2Z6AUD2"/>
<dbReference type="RefSeq" id="WP_126375645.1">
    <property type="nucleotide sequence ID" value="NZ_AP017378.1"/>
</dbReference>
<keyword evidence="1" id="KW-0175">Coiled coil</keyword>
<name>A0A2Z6AUD2_9BACT</name>
<dbReference type="EMBL" id="AP017378">
    <property type="protein sequence ID" value="BBD06841.1"/>
    <property type="molecule type" value="Genomic_DNA"/>
</dbReference>
<dbReference type="Gene3D" id="1.25.40.10">
    <property type="entry name" value="Tetratricopeptide repeat domain"/>
    <property type="match status" value="1"/>
</dbReference>
<feature type="coiled-coil region" evidence="1">
    <location>
        <begin position="230"/>
        <end position="334"/>
    </location>
</feature>
<organism evidence="2 3">
    <name type="scientific">Desulfovibrio ferrophilus</name>
    <dbReference type="NCBI Taxonomy" id="241368"/>
    <lineage>
        <taxon>Bacteria</taxon>
        <taxon>Pseudomonadati</taxon>
        <taxon>Thermodesulfobacteriota</taxon>
        <taxon>Desulfovibrionia</taxon>
        <taxon>Desulfovibrionales</taxon>
        <taxon>Desulfovibrionaceae</taxon>
        <taxon>Desulfovibrio</taxon>
    </lineage>
</organism>
<sequence>MHEFDMPALDTEARETAILAQSSEAELRDKGLALFAARRYDAAARRFGALHKRNPDNAEVTIRLGLALWFSGHPAQAQKLWQTFSAPDNPELEQRLTQRASALRILSYRLGARRILEDHRRGELMPAIAGSAVILPAALPEHPREARPGMNTGLHFLLLDALSDEHTLQPAPRGLTSALRAESGSDLSATLDETLKLARILGADHAVTVSATIPDDHPGVLRTTLSAQITESLQGRTKRLANERNRAENAWATAESQLRHLEEQQERCAEILTYFNATHRLSSLLVRRDQLAEAVARMNREGHAEQAIKAMQRHRETVAEMTELQTRIKDFERRLVLGMEGVRRFTPEAFRQKSEQLALQQQALEKRLPELRKAAWAAVARASTPWPAQGRSVTFDIALSDINTWPARAVERLAHLVGEPTPPLLPPRDWGLTEFQRLNNGLMAWDNGEYSIASRLFALAGQACKASPQYPGQGFDVLRLSDLPPESVAAFFLNDFDLDSGGKHD</sequence>
<protein>
    <submittedName>
        <fullName evidence="2">Tetratricopeptide repeat protein</fullName>
    </submittedName>
</protein>
<gene>
    <name evidence="2" type="ORF">DFE_0115</name>
</gene>
<evidence type="ECO:0000256" key="1">
    <source>
        <dbReference type="SAM" id="Coils"/>
    </source>
</evidence>
<keyword evidence="3" id="KW-1185">Reference proteome</keyword>
<dbReference type="KEGG" id="dfl:DFE_0115"/>
<evidence type="ECO:0000313" key="2">
    <source>
        <dbReference type="EMBL" id="BBD06841.1"/>
    </source>
</evidence>
<dbReference type="SUPFAM" id="SSF48452">
    <property type="entry name" value="TPR-like"/>
    <property type="match status" value="1"/>
</dbReference>
<dbReference type="InterPro" id="IPR011990">
    <property type="entry name" value="TPR-like_helical_dom_sf"/>
</dbReference>
<reference evidence="2 3" key="1">
    <citation type="journal article" date="2018" name="Sci. Adv.">
        <title>Multi-heme cytochromes provide a pathway for survival in energy-limited environments.</title>
        <authorList>
            <person name="Deng X."/>
            <person name="Dohmae N."/>
            <person name="Nealson K.H."/>
            <person name="Hashimoto K."/>
            <person name="Okamoto A."/>
        </authorList>
    </citation>
    <scope>NUCLEOTIDE SEQUENCE [LARGE SCALE GENOMIC DNA]</scope>
    <source>
        <strain evidence="2 3">IS5</strain>
    </source>
</reference>
<evidence type="ECO:0000313" key="3">
    <source>
        <dbReference type="Proteomes" id="UP000269883"/>
    </source>
</evidence>
<dbReference type="Pfam" id="PF14559">
    <property type="entry name" value="TPR_19"/>
    <property type="match status" value="1"/>
</dbReference>
<accession>A0A2Z6AUD2</accession>